<name>A0A5N6BJC5_9ACTN</name>
<dbReference type="PANTHER" id="PTHR33204:SF18">
    <property type="entry name" value="TRANSCRIPTIONAL REGULATORY PROTEIN"/>
    <property type="match status" value="1"/>
</dbReference>
<dbReference type="RefSeq" id="WP_139579428.1">
    <property type="nucleotide sequence ID" value="NZ_VDMA02000024.1"/>
</dbReference>
<gene>
    <name evidence="5" type="ORF">FH610_034470</name>
</gene>
<evidence type="ECO:0000313" key="6">
    <source>
        <dbReference type="Proteomes" id="UP000313066"/>
    </source>
</evidence>
<dbReference type="EMBL" id="VDMA02000024">
    <property type="protein sequence ID" value="KAB8180133.1"/>
    <property type="molecule type" value="Genomic_DNA"/>
</dbReference>
<keyword evidence="1" id="KW-0805">Transcription regulation</keyword>
<evidence type="ECO:0000256" key="1">
    <source>
        <dbReference type="ARBA" id="ARBA00023015"/>
    </source>
</evidence>
<organism evidence="5 6">
    <name type="scientific">Microbispora catharanthi</name>
    <dbReference type="NCBI Taxonomy" id="1712871"/>
    <lineage>
        <taxon>Bacteria</taxon>
        <taxon>Bacillati</taxon>
        <taxon>Actinomycetota</taxon>
        <taxon>Actinomycetes</taxon>
        <taxon>Streptosporangiales</taxon>
        <taxon>Streptosporangiaceae</taxon>
        <taxon>Microbispora</taxon>
    </lineage>
</organism>
<dbReference type="PROSITE" id="PS51118">
    <property type="entry name" value="HTH_HXLR"/>
    <property type="match status" value="1"/>
</dbReference>
<dbReference type="InterPro" id="IPR002577">
    <property type="entry name" value="HTH_HxlR"/>
</dbReference>
<proteinExistence type="predicted"/>
<dbReference type="AlphaFoldDB" id="A0A5N6BJC5"/>
<dbReference type="Pfam" id="PF01638">
    <property type="entry name" value="HxlR"/>
    <property type="match status" value="1"/>
</dbReference>
<evidence type="ECO:0000256" key="2">
    <source>
        <dbReference type="ARBA" id="ARBA00023125"/>
    </source>
</evidence>
<protein>
    <submittedName>
        <fullName evidence="5">Transcriptional regulator</fullName>
    </submittedName>
</protein>
<reference evidence="5 6" key="1">
    <citation type="submission" date="2019-10" db="EMBL/GenBank/DDBJ databases">
        <title>Nonomuraea sp. nov., isolated from Phyllanthus amarus.</title>
        <authorList>
            <person name="Klykleung N."/>
            <person name="Tanasupawat S."/>
        </authorList>
    </citation>
    <scope>NUCLEOTIDE SEQUENCE [LARGE SCALE GENOMIC DNA]</scope>
    <source>
        <strain evidence="5 6">CR1-09</strain>
    </source>
</reference>
<dbReference type="GO" id="GO:0003677">
    <property type="term" value="F:DNA binding"/>
    <property type="evidence" value="ECO:0007669"/>
    <property type="project" value="UniProtKB-KW"/>
</dbReference>
<dbReference type="SUPFAM" id="SSF46785">
    <property type="entry name" value="Winged helix' DNA-binding domain"/>
    <property type="match status" value="1"/>
</dbReference>
<dbReference type="InterPro" id="IPR036388">
    <property type="entry name" value="WH-like_DNA-bd_sf"/>
</dbReference>
<comment type="caution">
    <text evidence="5">The sequence shown here is derived from an EMBL/GenBank/DDBJ whole genome shotgun (WGS) entry which is preliminary data.</text>
</comment>
<keyword evidence="2" id="KW-0238">DNA-binding</keyword>
<evidence type="ECO:0000313" key="5">
    <source>
        <dbReference type="EMBL" id="KAB8180133.1"/>
    </source>
</evidence>
<sequence>MRSYGQYCSVAKALDVVGDRWTLLIVRELLSRGPSRYTDLRSGLPGIATNLLADRLRELEAAGLVEREDAPPPIATTLFRLTDRGAELAPVIDALGRWGVPLMRDYRTEDAFRGQWLRLPVRMFLADHEPDRPASSIQVHAGDQTVVIDADAGRVSLRLGADPNADATITGPPPLILALFSGGLALADAEEQGLRADGSREVIRRVLPRAGNAAGERLSAPVEENAP</sequence>
<keyword evidence="6" id="KW-1185">Reference proteome</keyword>
<evidence type="ECO:0000256" key="3">
    <source>
        <dbReference type="ARBA" id="ARBA00023163"/>
    </source>
</evidence>
<dbReference type="Proteomes" id="UP000313066">
    <property type="component" value="Unassembled WGS sequence"/>
</dbReference>
<accession>A0A5N6BJC5</accession>
<evidence type="ECO:0000259" key="4">
    <source>
        <dbReference type="PROSITE" id="PS51118"/>
    </source>
</evidence>
<keyword evidence="3" id="KW-0804">Transcription</keyword>
<dbReference type="Gene3D" id="1.10.10.10">
    <property type="entry name" value="Winged helix-like DNA-binding domain superfamily/Winged helix DNA-binding domain"/>
    <property type="match status" value="1"/>
</dbReference>
<dbReference type="PANTHER" id="PTHR33204">
    <property type="entry name" value="TRANSCRIPTIONAL REGULATOR, MARR FAMILY"/>
    <property type="match status" value="1"/>
</dbReference>
<feature type="domain" description="HTH hxlR-type" evidence="4">
    <location>
        <begin position="8"/>
        <end position="107"/>
    </location>
</feature>
<dbReference type="InterPro" id="IPR036390">
    <property type="entry name" value="WH_DNA-bd_sf"/>
</dbReference>